<dbReference type="OrthoDB" id="10516907at2759"/>
<feature type="compositionally biased region" description="Basic and acidic residues" evidence="1">
    <location>
        <begin position="1996"/>
        <end position="2011"/>
    </location>
</feature>
<evidence type="ECO:0000313" key="2">
    <source>
        <dbReference type="EMBL" id="PFH34335.1"/>
    </source>
</evidence>
<dbReference type="EMBL" id="NWUJ01000007">
    <property type="protein sequence ID" value="PFH34335.1"/>
    <property type="molecule type" value="Genomic_DNA"/>
</dbReference>
<feature type="compositionally biased region" description="Polar residues" evidence="1">
    <location>
        <begin position="736"/>
        <end position="758"/>
    </location>
</feature>
<feature type="compositionally biased region" description="Basic and acidic residues" evidence="1">
    <location>
        <begin position="3599"/>
        <end position="3611"/>
    </location>
</feature>
<feature type="compositionally biased region" description="Basic and acidic residues" evidence="1">
    <location>
        <begin position="1453"/>
        <end position="1465"/>
    </location>
</feature>
<feature type="region of interest" description="Disordered" evidence="1">
    <location>
        <begin position="1840"/>
        <end position="2614"/>
    </location>
</feature>
<feature type="compositionally biased region" description="Low complexity" evidence="1">
    <location>
        <begin position="2596"/>
        <end position="2610"/>
    </location>
</feature>
<accession>A0A2A9M8N7</accession>
<dbReference type="STRING" id="94643.A0A2A9M8N7"/>
<name>A0A2A9M8N7_BESBE</name>
<dbReference type="InterPro" id="IPR000048">
    <property type="entry name" value="IQ_motif_EF-hand-BS"/>
</dbReference>
<feature type="region of interest" description="Disordered" evidence="1">
    <location>
        <begin position="804"/>
        <end position="1133"/>
    </location>
</feature>
<feature type="compositionally biased region" description="Basic and acidic residues" evidence="1">
    <location>
        <begin position="3566"/>
        <end position="3582"/>
    </location>
</feature>
<evidence type="ECO:0000313" key="3">
    <source>
        <dbReference type="Proteomes" id="UP000224006"/>
    </source>
</evidence>
<feature type="compositionally biased region" description="Basic and acidic residues" evidence="1">
    <location>
        <begin position="759"/>
        <end position="775"/>
    </location>
</feature>
<keyword evidence="3" id="KW-1185">Reference proteome</keyword>
<feature type="compositionally biased region" description="Low complexity" evidence="1">
    <location>
        <begin position="3453"/>
        <end position="3468"/>
    </location>
</feature>
<feature type="compositionally biased region" description="Low complexity" evidence="1">
    <location>
        <begin position="2098"/>
        <end position="2113"/>
    </location>
</feature>
<feature type="region of interest" description="Disordered" evidence="1">
    <location>
        <begin position="591"/>
        <end position="659"/>
    </location>
</feature>
<reference evidence="2 3" key="1">
    <citation type="submission" date="2017-09" db="EMBL/GenBank/DDBJ databases">
        <title>Genome sequencing of Besnoitia besnoiti strain Bb-Ger1.</title>
        <authorList>
            <person name="Schares G."/>
            <person name="Venepally P."/>
            <person name="Lorenzi H.A."/>
        </authorList>
    </citation>
    <scope>NUCLEOTIDE SEQUENCE [LARGE SCALE GENOMIC DNA]</scope>
    <source>
        <strain evidence="2 3">Bb-Ger1</strain>
    </source>
</reference>
<feature type="compositionally biased region" description="Low complexity" evidence="1">
    <location>
        <begin position="3140"/>
        <end position="3156"/>
    </location>
</feature>
<feature type="region of interest" description="Disordered" evidence="1">
    <location>
        <begin position="736"/>
        <end position="775"/>
    </location>
</feature>
<dbReference type="RefSeq" id="XP_029218344.1">
    <property type="nucleotide sequence ID" value="XM_029365860.1"/>
</dbReference>
<feature type="compositionally biased region" description="Polar residues" evidence="1">
    <location>
        <begin position="3485"/>
        <end position="3496"/>
    </location>
</feature>
<feature type="compositionally biased region" description="Basic and acidic residues" evidence="1">
    <location>
        <begin position="1848"/>
        <end position="1873"/>
    </location>
</feature>
<feature type="compositionally biased region" description="Basic and acidic residues" evidence="1">
    <location>
        <begin position="1045"/>
        <end position="1059"/>
    </location>
</feature>
<feature type="compositionally biased region" description="Basic and acidic residues" evidence="1">
    <location>
        <begin position="3472"/>
        <end position="3483"/>
    </location>
</feature>
<feature type="compositionally biased region" description="Pro residues" evidence="1">
    <location>
        <begin position="1791"/>
        <end position="1800"/>
    </location>
</feature>
<feature type="region of interest" description="Disordered" evidence="1">
    <location>
        <begin position="1504"/>
        <end position="1824"/>
    </location>
</feature>
<feature type="compositionally biased region" description="Basic and acidic residues" evidence="1">
    <location>
        <begin position="3014"/>
        <end position="3053"/>
    </location>
</feature>
<feature type="compositionally biased region" description="Basic and acidic residues" evidence="1">
    <location>
        <begin position="2964"/>
        <end position="2977"/>
    </location>
</feature>
<evidence type="ECO:0000256" key="1">
    <source>
        <dbReference type="SAM" id="MobiDB-lite"/>
    </source>
</evidence>
<feature type="region of interest" description="Disordered" evidence="1">
    <location>
        <begin position="59"/>
        <end position="123"/>
    </location>
</feature>
<feature type="region of interest" description="Disordered" evidence="1">
    <location>
        <begin position="459"/>
        <end position="524"/>
    </location>
</feature>
<feature type="region of interest" description="Disordered" evidence="1">
    <location>
        <begin position="2787"/>
        <end position="2819"/>
    </location>
</feature>
<dbReference type="KEGG" id="bbes:BESB_074870"/>
<feature type="compositionally biased region" description="Basic and acidic residues" evidence="1">
    <location>
        <begin position="1081"/>
        <end position="1096"/>
    </location>
</feature>
<feature type="compositionally biased region" description="Polar residues" evidence="1">
    <location>
        <begin position="1738"/>
        <end position="1749"/>
    </location>
</feature>
<feature type="compositionally biased region" description="Basic and acidic residues" evidence="1">
    <location>
        <begin position="919"/>
        <end position="1011"/>
    </location>
</feature>
<feature type="region of interest" description="Disordered" evidence="1">
    <location>
        <begin position="293"/>
        <end position="324"/>
    </location>
</feature>
<sequence length="3620" mass="395858">MEAPPDTHFPPFSPPDETLWAPPHAEYHYFPLPASAFPARSAGEEPCFFASPFVEPSTRLRESTSLLSHPLQSLPVDDRSVRSPCAYPPLSRGASPSRPSAAGSPPPSQQTSPLSAGSSAANSAFPATSASPLYGQSHPSGGVRTCRLPHNVTWIQRLPDPAPAPFPFPQTDRGAVSQSPGWRGGGNEDGGDDSGDQAVAELQLGLQTEASSLLFRHHLVHSMCRNLDSSVKCDSSVPAPPLDRDPLYCGPAQSHAAAPGCGRLQPKWRTESLFVHPSFSSFPSSSPCSAAAAGHPRIGYPSLEPENRRSEGTLSTTVRNGSTSAAALRARPQEGRADLSSAAAAAQTLPSSIRPSCVSASPLPALARDGLPRPSAAPRALPHGPYAEAVRLETLHTALSVLAPSAPPGLACDLLGREAARRGTMLRGQREREALSAAAGAASTAEPVACCPADKKGNGCDGEGDEGTSFHTTRAPTTPEGGKYRSEPTSQSSGASAAGYRERDRKAAKKVTRRREGHAGSARQQRELRWLDGDSVHWFNEELIRRLGEYRMQQSETAAKTIQRAWRQTAQAREAREHVKARLLAELRRLESEGKSREDSTGSREQRKGRERKERERHKERRREEATSGSEREEMVKTTSRDNRNRRAGTRAGDRAKNQGRLSLLERAVLRVQAAFRGRRVRRAVMHVVESGRRRRAGRGSCEAAGPFRFSFSSLDDVDELTRVLLPLELKVLSESSPGNLASKTGADTESRQNQTPQDEGRQQDRRLQREAARERRRELRAQAILAAEISRLSTRALELRKALANEDDSGPPARGATGTPGRIVAKKGSRDPLPCGSSLSHPSSSHPSSSALSSSPPLSSHRTSSPPSLSPSPLFSRRDSLPEAARATETKEWRKGREDKHASLEEDARRRSGRRAIKSKDAEKEREGAPAEQRERERRRSERRRADHERREGDRGAGQGRERRDARQSTTGEREKRFQDRERSVRADAEKKPELDSKDSFLYTHGERETSSQGRKTRIDEGAWRAAEGSDSGAGGEGSEFVEPPEKGRKSERRRLDRSATCGTEPSDDSLAAHWRRRMRELEARRGRDKLAERRRPSRSTLPHETENGGHTERLASRAPASSHSHQLHADARERVELSSPLWEADAQEGAARCASAPRPSSLCRALGWAAVSSSPVDICGRGGLRAGALQGDASPRASLPLGSPRVAAAAASWSEASGSTQVGTGGWGGGDLDIADLDESGGYESADGGPADAVSILAAAAAVRRLGPFAHLVFSATPAAAAAPSRAPSASLRDVAAPLPAPSPPPQLDDAKTLPSAAGAEASAQMQAGEAEAQREAQRREAEDRVKALRKHLGEELAQREEDYRRRNLQRLSASSSRLSRMSSLACLSPGRRASIGADDSVRPPRGLEAPVAAEEKHPLLQAEGAVETAANAVRPPQPPSPLYASPLEEATARGDGDEDRSRQLARRIVAAGRVRIVTEMSQVTLVEREEARRRRALAERRRQVLSASVSPRSESEPFQIRVTEPSATPTMNDFSSPPLSSVSPTATRKQTEANWLSAQEAERRVREGAAHTPGAGATEGGASENDSEPAVTAQRAVPLLRLASGPQGAGTREEREGDGSAPMSSSLASRPPFLPSSLELRQAGGVEQPAAEEGDTPLSGRGHLRQPMHAATMKLPARPHFGLRPRASSRRSSTERLSALASDRTARWGSVADEEDVPFERRERATDVGAEEASNAATSGKQPSGSDTERFFSPAPRPECSTHPSPPTIRGLPPAPRGLPCARVASPSVPPSGPSPMSPSGNCTPPSLPLTGASAAPGPRPLASLILRREANGLVAVGAQSARGSPREEAQDERGRADATTREEGQKSEDAEAEVPLGSSLSRPVVPRLALPPSLPAGQPRAKRLPALPLAGRRIRSPSPSRTCASPGASLASLRPLSPLEVRGLRAKTSSAPPRPSSSSSVEAEEDASPAKSGPDAAADLESSESGKACGKGNEKALRENGSSERRTPAAGSPASLDSPPSSSLLFTALRAPAVTSSSSPLSAGASPSSDSPSPPRASALAASLLAASLEQKRDGVLRQRETARKGERPARAVSPLASPRPLSALALRGLRARESSRGSPPETKATEARMDAQPRREEERARVGDESLRPGEENAAEGTKQAAGTERKGVGDKAPTATVAAVQRESREQQTLDRGEVRDAGAVKDELKTESEPWRRNEGNPHRRKQEEDALRELFKRYELRRREEGEKERRRTEHFEAETAEETRKLADTLKEDGETDEAHSLEEAGRKTTDKGFPAEPRTPAEAPKKTKEAITAKVVAGNETVQKEQERQTTERSNRGKKEDEKGAEVKQKTDVEERQKPEEEERRAKEDEASRTKGEEERRQKEADEREKKEEEEGRKKTAQEERQYREAEERQKEEAEERQRQEAVEKRKKEAEERRKKEEEEKRTEEEESRNQETEKRRLKEGEERQKREAEEKRRKEAEERRREEEEERRNQEAEKRRLKEEEERVTREAEERRKKEEEESRRKELEAAQKAEEARRKQQAEEERKRREEEELKKKAEDERRAKEERRRLIQEHLERRREQEKLRSMQTRQQQIDMITQQQGKNADLLRRRVATVQIQRAWRRHRKRLFLKRNREKRTLSTGALKEQEERREEAARKEREKRHEDLRRRAWQAAETRRREEEECERKAALERRMREEERRKKEDEDTKKREEEEKERRAKEQRRQELWEEQERARREMEARRRRESDAAEEAFEIETQRRRLSSPFPLPAALLIASADTSQRPCPPESDGDDLSFVSPPESLFSQSSDEEGDEILALRRLQQTLDEEARKAGVRTFAPIVQEAEDGPIARSLTLYDRSKGKTEVVKQKTAKTREATGLESGDSRASGSLSNSDRERGSVAGQRILLVDSREEEARNSEQQPRQARDAAASGAGDEEGRNREGKRLSASRESSFGEESRLTKQSSDELPRIVLHMSSWHPDDSSAPSQSSDEEESDSARWGAQSDAEDRRRSSCARRRLEEEEARRRVRKMLREAIDEKMRRSAEADTPTDRGSASSLRQPHQFSELEKETGVRRTPSPRAPVTLTETAEGIPCADARPTHARKPRGASENPPRVTDSPGPAGCVSRDTERSSSLSAPPLSPRRASAADILGRHGYFFRRRTSAAGGSPESGDATPIPGNGTEKASPFANQRGGTLSQSGSPRSPSRLGGSASPSPPSSSVISPESGRGSPISLDDSQASSGARRKAGGNKRTLLSPPAHTFFAGPEEVADRQSSSAARELRRAETPANSSSEDISRQAFTRAGQDLSFGRDERGVRETGTGATLVNGRAGVEEELRVRRGKPGSQEGGNSRTNADQERSEGVSGVPQAPPSQGVGEGREASTPATRRPAAKSPADLSDARAVKQNAPATVMEGRGTQESLAMKHVPSDRPIKPQAGGAPDDARASSAGGQAGGAEAKTALSEFQRREEIGRAPERVSQQTCPSTHGSQRPHPSAHDHRGHDDDGRRLCREPGCPCQMSEMLAQIERPGAVAPADRPPRSRSSAGIPLGPSPVPDLSPRSEEGPGRSRSRRSEARVPAMLLGDDFMIGLTGDRRRATANKTRDDDDEEDEHE</sequence>
<feature type="compositionally biased region" description="Basic and acidic residues" evidence="1">
    <location>
        <begin position="2654"/>
        <end position="2677"/>
    </location>
</feature>
<comment type="caution">
    <text evidence="2">The sequence shown here is derived from an EMBL/GenBank/DDBJ whole genome shotgun (WGS) entry which is preliminary data.</text>
</comment>
<feature type="compositionally biased region" description="Basic and acidic residues" evidence="1">
    <location>
        <begin position="1334"/>
        <end position="1348"/>
    </location>
</feature>
<dbReference type="VEuPathDB" id="ToxoDB:BESB_074870"/>
<feature type="region of interest" description="Disordered" evidence="1">
    <location>
        <begin position="2843"/>
        <end position="3156"/>
    </location>
</feature>
<protein>
    <recommendedName>
        <fullName evidence="4">IQ calmodulin-binding motif domain-containing protein</fullName>
    </recommendedName>
</protein>
<feature type="compositionally biased region" description="Basic and acidic residues" evidence="1">
    <location>
        <begin position="877"/>
        <end position="911"/>
    </location>
</feature>
<feature type="compositionally biased region" description="Low complexity" evidence="1">
    <location>
        <begin position="2012"/>
        <end position="2073"/>
    </location>
</feature>
<feature type="compositionally biased region" description="Low complexity" evidence="1">
    <location>
        <begin position="1215"/>
        <end position="1224"/>
    </location>
</feature>
<feature type="compositionally biased region" description="Polar residues" evidence="1">
    <location>
        <begin position="1528"/>
        <end position="1560"/>
    </location>
</feature>
<dbReference type="PROSITE" id="PS50096">
    <property type="entry name" value="IQ"/>
    <property type="match status" value="2"/>
</dbReference>
<feature type="region of interest" description="Disordered" evidence="1">
    <location>
        <begin position="1433"/>
        <end position="1465"/>
    </location>
</feature>
<gene>
    <name evidence="2" type="ORF">BESB_074870</name>
</gene>
<feature type="compositionally biased region" description="Basic and acidic residues" evidence="1">
    <location>
        <begin position="591"/>
        <end position="614"/>
    </location>
</feature>
<dbReference type="Proteomes" id="UP000224006">
    <property type="component" value="Unassembled WGS sequence"/>
</dbReference>
<feature type="region of interest" description="Disordered" evidence="1">
    <location>
        <begin position="2648"/>
        <end position="2771"/>
    </location>
</feature>
<feature type="compositionally biased region" description="Basic and acidic residues" evidence="1">
    <location>
        <begin position="2128"/>
        <end position="2156"/>
    </location>
</feature>
<feature type="compositionally biased region" description="Basic and acidic residues" evidence="1">
    <location>
        <begin position="1563"/>
        <end position="1572"/>
    </location>
</feature>
<proteinExistence type="predicted"/>
<dbReference type="GeneID" id="40312413"/>
<feature type="compositionally biased region" description="Basic and acidic residues" evidence="1">
    <location>
        <begin position="2188"/>
        <end position="2296"/>
    </location>
</feature>
<feature type="compositionally biased region" description="Polar residues" evidence="1">
    <location>
        <begin position="312"/>
        <end position="324"/>
    </location>
</feature>
<feature type="compositionally biased region" description="Basic and acidic residues" evidence="1">
    <location>
        <begin position="2074"/>
        <end position="2094"/>
    </location>
</feature>
<feature type="region of interest" description="Disordered" evidence="1">
    <location>
        <begin position="1297"/>
        <end position="1348"/>
    </location>
</feature>
<dbReference type="SMART" id="SM00015">
    <property type="entry name" value="IQ"/>
    <property type="match status" value="2"/>
</dbReference>
<feature type="compositionally biased region" description="Basic residues" evidence="1">
    <location>
        <begin position="506"/>
        <end position="516"/>
    </location>
</feature>
<feature type="compositionally biased region" description="Low complexity" evidence="1">
    <location>
        <begin position="1318"/>
        <end position="1333"/>
    </location>
</feature>
<feature type="compositionally biased region" description="Basic and acidic residues" evidence="1">
    <location>
        <begin position="2865"/>
        <end position="2885"/>
    </location>
</feature>
<feature type="compositionally biased region" description="Basic and acidic residues" evidence="1">
    <location>
        <begin position="2944"/>
        <end position="2953"/>
    </location>
</feature>
<feature type="compositionally biased region" description="Low complexity" evidence="1">
    <location>
        <begin position="833"/>
        <end position="876"/>
    </location>
</feature>
<feature type="compositionally biased region" description="Basic and acidic residues" evidence="1">
    <location>
        <begin position="622"/>
        <end position="645"/>
    </location>
</feature>
<feature type="compositionally biased region" description="Basic and acidic residues" evidence="1">
    <location>
        <begin position="2684"/>
        <end position="2756"/>
    </location>
</feature>
<feature type="compositionally biased region" description="Basic and acidic residues" evidence="1">
    <location>
        <begin position="2328"/>
        <end position="2594"/>
    </location>
</feature>
<feature type="region of interest" description="Disordered" evidence="1">
    <location>
        <begin position="3168"/>
        <end position="3620"/>
    </location>
</feature>
<feature type="compositionally biased region" description="Low complexity" evidence="1">
    <location>
        <begin position="88"/>
        <end position="116"/>
    </location>
</feature>
<feature type="compositionally biased region" description="Low complexity" evidence="1">
    <location>
        <begin position="3205"/>
        <end position="3238"/>
    </location>
</feature>
<feature type="compositionally biased region" description="Basic and acidic residues" evidence="1">
    <location>
        <begin position="1103"/>
        <end position="1117"/>
    </location>
</feature>
<feature type="region of interest" description="Disordered" evidence="1">
    <location>
        <begin position="161"/>
        <end position="196"/>
    </location>
</feature>
<feature type="region of interest" description="Disordered" evidence="1">
    <location>
        <begin position="1215"/>
        <end position="1250"/>
    </location>
</feature>
<feature type="compositionally biased region" description="Polar residues" evidence="1">
    <location>
        <begin position="3059"/>
        <end position="3071"/>
    </location>
</feature>
<feature type="compositionally biased region" description="Basic and acidic residues" evidence="1">
    <location>
        <begin position="3502"/>
        <end position="3518"/>
    </location>
</feature>
<feature type="compositionally biased region" description="Low complexity" evidence="1">
    <location>
        <begin position="1928"/>
        <end position="1943"/>
    </location>
</feature>
<feature type="compositionally biased region" description="Low complexity" evidence="1">
    <location>
        <begin position="811"/>
        <end position="823"/>
    </location>
</feature>
<organism evidence="2 3">
    <name type="scientific">Besnoitia besnoiti</name>
    <name type="common">Apicomplexan protozoan</name>
    <dbReference type="NCBI Taxonomy" id="94643"/>
    <lineage>
        <taxon>Eukaryota</taxon>
        <taxon>Sar</taxon>
        <taxon>Alveolata</taxon>
        <taxon>Apicomplexa</taxon>
        <taxon>Conoidasida</taxon>
        <taxon>Coccidia</taxon>
        <taxon>Eucoccidiorida</taxon>
        <taxon>Eimeriorina</taxon>
        <taxon>Sarcocystidae</taxon>
        <taxon>Besnoitia</taxon>
    </lineage>
</organism>
<evidence type="ECO:0008006" key="4">
    <source>
        <dbReference type="Google" id="ProtNLM"/>
    </source>
</evidence>